<organism evidence="6 7">
    <name type="scientific">Halopelagius longus</name>
    <dbReference type="NCBI Taxonomy" id="1236180"/>
    <lineage>
        <taxon>Archaea</taxon>
        <taxon>Methanobacteriati</taxon>
        <taxon>Methanobacteriota</taxon>
        <taxon>Stenosarchaea group</taxon>
        <taxon>Halobacteria</taxon>
        <taxon>Halobacteriales</taxon>
        <taxon>Haloferacaceae</taxon>
    </lineage>
</organism>
<dbReference type="Gene3D" id="3.30.9.10">
    <property type="entry name" value="D-Amino Acid Oxidase, subunit A, domain 2"/>
    <property type="match status" value="1"/>
</dbReference>
<dbReference type="Proteomes" id="UP000199289">
    <property type="component" value="Unassembled WGS sequence"/>
</dbReference>
<evidence type="ECO:0000313" key="6">
    <source>
        <dbReference type="EMBL" id="SDQ91956.1"/>
    </source>
</evidence>
<sequence length="400" mass="42466">MTEPARTAGSGTLTSPDSLAPFVTDSYDAVVVGGGIVGSSVAYHLAREGTDALLADRRDEGRATDAGAGILSPATTSRDDETWVRFAVEAVDYYDELVSALEAEQDGPHGYAERGLLSVAVDDAEADAYDRTLELVRKRRERYGTPAPGTIRELDAEEAKSRFPPLAETERAFYYDAAARVDGRTFEAALRRAGRTHGLTEREASVAEIRLDGGEVRGVTLEDGSEIDAENVVVAGGAWSAAFESQLGVEVPVEPQRGQIVHLDVDEDTEGWPIVSPFEGHYMVSWDDGRVAAGATRETGAGFAPHTTVAGLREVFEEVLRVAPGLSDASLRTLRVGLRPLSEDGHPVLGEVPGVSGAYVATGHGPTGLQLGPYSGKLLAQAVRGETPDTDISQFGIGRF</sequence>
<gene>
    <name evidence="6" type="ORF">SAMN05216278_3054</name>
</gene>
<dbReference type="InterPro" id="IPR006076">
    <property type="entry name" value="FAD-dep_OxRdtase"/>
</dbReference>
<dbReference type="InterPro" id="IPR036188">
    <property type="entry name" value="FAD/NAD-bd_sf"/>
</dbReference>
<dbReference type="SUPFAM" id="SSF51905">
    <property type="entry name" value="FAD/NAD(P)-binding domain"/>
    <property type="match status" value="1"/>
</dbReference>
<reference evidence="7" key="1">
    <citation type="submission" date="2016-10" db="EMBL/GenBank/DDBJ databases">
        <authorList>
            <person name="Varghese N."/>
            <person name="Submissions S."/>
        </authorList>
    </citation>
    <scope>NUCLEOTIDE SEQUENCE [LARGE SCALE GENOMIC DNA]</scope>
    <source>
        <strain evidence="7">CGMCC 1.12397</strain>
    </source>
</reference>
<dbReference type="Pfam" id="PF01266">
    <property type="entry name" value="DAO"/>
    <property type="match status" value="1"/>
</dbReference>
<keyword evidence="3" id="KW-0285">Flavoprotein</keyword>
<feature type="domain" description="FAD dependent oxidoreductase" evidence="5">
    <location>
        <begin position="28"/>
        <end position="381"/>
    </location>
</feature>
<dbReference type="GO" id="GO:0005737">
    <property type="term" value="C:cytoplasm"/>
    <property type="evidence" value="ECO:0007669"/>
    <property type="project" value="TreeGrafter"/>
</dbReference>
<dbReference type="EMBL" id="FNKQ01000003">
    <property type="protein sequence ID" value="SDQ91956.1"/>
    <property type="molecule type" value="Genomic_DNA"/>
</dbReference>
<evidence type="ECO:0000256" key="3">
    <source>
        <dbReference type="ARBA" id="ARBA00022630"/>
    </source>
</evidence>
<proteinExistence type="inferred from homology"/>
<protein>
    <submittedName>
        <fullName evidence="6">D-amino-acid dehydrogenase</fullName>
    </submittedName>
</protein>
<dbReference type="PANTHER" id="PTHR13847">
    <property type="entry name" value="SARCOSINE DEHYDROGENASE-RELATED"/>
    <property type="match status" value="1"/>
</dbReference>
<name>A0A1H1EV05_9EURY</name>
<evidence type="ECO:0000259" key="5">
    <source>
        <dbReference type="Pfam" id="PF01266"/>
    </source>
</evidence>
<dbReference type="PANTHER" id="PTHR13847:SF286">
    <property type="entry name" value="D-AMINO ACID DEHYDROGENASE"/>
    <property type="match status" value="1"/>
</dbReference>
<accession>A0A1H1EV05</accession>
<evidence type="ECO:0000256" key="2">
    <source>
        <dbReference type="ARBA" id="ARBA00009410"/>
    </source>
</evidence>
<evidence type="ECO:0000313" key="7">
    <source>
        <dbReference type="Proteomes" id="UP000199289"/>
    </source>
</evidence>
<dbReference type="GO" id="GO:0016491">
    <property type="term" value="F:oxidoreductase activity"/>
    <property type="evidence" value="ECO:0007669"/>
    <property type="project" value="UniProtKB-KW"/>
</dbReference>
<dbReference type="SUPFAM" id="SSF54373">
    <property type="entry name" value="FAD-linked reductases, C-terminal domain"/>
    <property type="match status" value="1"/>
</dbReference>
<dbReference type="AlphaFoldDB" id="A0A1H1EV05"/>
<evidence type="ECO:0000256" key="1">
    <source>
        <dbReference type="ARBA" id="ARBA00001974"/>
    </source>
</evidence>
<comment type="similarity">
    <text evidence="2">Belongs to the DadA oxidoreductase family.</text>
</comment>
<comment type="cofactor">
    <cofactor evidence="1">
        <name>FAD</name>
        <dbReference type="ChEBI" id="CHEBI:57692"/>
    </cofactor>
</comment>
<dbReference type="Gene3D" id="3.50.50.60">
    <property type="entry name" value="FAD/NAD(P)-binding domain"/>
    <property type="match status" value="1"/>
</dbReference>
<evidence type="ECO:0000256" key="4">
    <source>
        <dbReference type="ARBA" id="ARBA00023002"/>
    </source>
</evidence>
<keyword evidence="4" id="KW-0560">Oxidoreductase</keyword>